<sequence>MKKLSRNTLKNIKGADSSICAGCPTQNKYGPGPEYNQTCDNYFALPEYCKERNCVRVSIYCFGDW</sequence>
<dbReference type="NCBIfam" id="NF047798">
    <property type="entry name" value="leader_Chryseo"/>
    <property type="match status" value="1"/>
</dbReference>
<proteinExistence type="predicted"/>
<dbReference type="InterPro" id="IPR058074">
    <property type="entry name" value="Bacteriocin-like"/>
</dbReference>
<evidence type="ECO:0000313" key="1">
    <source>
        <dbReference type="EMBL" id="MDR6527446.1"/>
    </source>
</evidence>
<organism evidence="1 2">
    <name type="scientific">Chryseobacterium rhizosphaerae</name>
    <dbReference type="NCBI Taxonomy" id="395937"/>
    <lineage>
        <taxon>Bacteria</taxon>
        <taxon>Pseudomonadati</taxon>
        <taxon>Bacteroidota</taxon>
        <taxon>Flavobacteriia</taxon>
        <taxon>Flavobacteriales</taxon>
        <taxon>Weeksellaceae</taxon>
        <taxon>Chryseobacterium group</taxon>
        <taxon>Chryseobacterium</taxon>
    </lineage>
</organism>
<dbReference type="EMBL" id="JAVDQY010000003">
    <property type="protein sequence ID" value="MDR6527446.1"/>
    <property type="molecule type" value="Genomic_DNA"/>
</dbReference>
<gene>
    <name evidence="1" type="ORF">J2787_002838</name>
</gene>
<accession>A0AAE4C2F1</accession>
<evidence type="ECO:0000313" key="2">
    <source>
        <dbReference type="Proteomes" id="UP001184861"/>
    </source>
</evidence>
<reference evidence="1" key="1">
    <citation type="submission" date="2023-07" db="EMBL/GenBank/DDBJ databases">
        <title>Sorghum-associated microbial communities from plants grown in Nebraska, USA.</title>
        <authorList>
            <person name="Schachtman D."/>
        </authorList>
    </citation>
    <scope>NUCLEOTIDE SEQUENCE</scope>
    <source>
        <strain evidence="1">DS2360</strain>
    </source>
</reference>
<dbReference type="AlphaFoldDB" id="A0AAE4C2F1"/>
<dbReference type="Proteomes" id="UP001184861">
    <property type="component" value="Unassembled WGS sequence"/>
</dbReference>
<dbReference type="RefSeq" id="WP_410670116.1">
    <property type="nucleotide sequence ID" value="NZ_JALGCC010000001.1"/>
</dbReference>
<evidence type="ECO:0008006" key="3">
    <source>
        <dbReference type="Google" id="ProtNLM"/>
    </source>
</evidence>
<comment type="caution">
    <text evidence="1">The sequence shown here is derived from an EMBL/GenBank/DDBJ whole genome shotgun (WGS) entry which is preliminary data.</text>
</comment>
<protein>
    <recommendedName>
        <fullName evidence="3">Bacteriocin</fullName>
    </recommendedName>
</protein>
<name>A0AAE4C2F1_9FLAO</name>